<dbReference type="PRINTS" id="PR00094">
    <property type="entry name" value="ADENYLTKNASE"/>
</dbReference>
<evidence type="ECO:0000256" key="11">
    <source>
        <dbReference type="ARBA" id="ARBA00038511"/>
    </source>
</evidence>
<gene>
    <name evidence="18" type="ORF">PhCBS80983_g03851</name>
</gene>
<dbReference type="GO" id="GO:0003724">
    <property type="term" value="F:RNA helicase activity"/>
    <property type="evidence" value="ECO:0007669"/>
    <property type="project" value="UniProtKB-EC"/>
</dbReference>
<dbReference type="SMART" id="SM00490">
    <property type="entry name" value="HELICc"/>
    <property type="match status" value="1"/>
</dbReference>
<feature type="compositionally biased region" description="Basic and acidic residues" evidence="14">
    <location>
        <begin position="967"/>
        <end position="984"/>
    </location>
</feature>
<dbReference type="InterPro" id="IPR000629">
    <property type="entry name" value="RNA-helicase_DEAD-box_CS"/>
</dbReference>
<feature type="compositionally biased region" description="Polar residues" evidence="14">
    <location>
        <begin position="2043"/>
        <end position="2064"/>
    </location>
</feature>
<keyword evidence="5 18" id="KW-0418">Kinase</keyword>
<dbReference type="CDD" id="cd18787">
    <property type="entry name" value="SF2_C_DEAD"/>
    <property type="match status" value="1"/>
</dbReference>
<dbReference type="Pfam" id="PF23469">
    <property type="entry name" value="KH_12"/>
    <property type="match status" value="1"/>
</dbReference>
<evidence type="ECO:0000256" key="9">
    <source>
        <dbReference type="ARBA" id="ARBA00023187"/>
    </source>
</evidence>
<feature type="compositionally biased region" description="Low complexity" evidence="14">
    <location>
        <begin position="2236"/>
        <end position="2247"/>
    </location>
</feature>
<evidence type="ECO:0000256" key="1">
    <source>
        <dbReference type="ARBA" id="ARBA00004123"/>
    </source>
</evidence>
<evidence type="ECO:0000256" key="5">
    <source>
        <dbReference type="ARBA" id="ARBA00022777"/>
    </source>
</evidence>
<reference evidence="18 19" key="1">
    <citation type="journal article" date="2019" name="Sci. Rep.">
        <title>Comparative genomics of chytrid fungi reveal insights into the obligate biotrophic and pathogenic lifestyle of Synchytrium endobioticum.</title>
        <authorList>
            <person name="van de Vossenberg B.T.L.H."/>
            <person name="Warris S."/>
            <person name="Nguyen H.D.T."/>
            <person name="van Gent-Pelzer M.P.E."/>
            <person name="Joly D.L."/>
            <person name="van de Geest H.C."/>
            <person name="Bonants P.J.M."/>
            <person name="Smith D.S."/>
            <person name="Levesque C.A."/>
            <person name="van der Lee T.A.J."/>
        </authorList>
    </citation>
    <scope>NUCLEOTIDE SEQUENCE [LARGE SCALE GENOMIC DNA]</scope>
    <source>
        <strain evidence="18 19">CBS 809.83</strain>
    </source>
</reference>
<organism evidence="18 19">
    <name type="scientific">Powellomyces hirtus</name>
    <dbReference type="NCBI Taxonomy" id="109895"/>
    <lineage>
        <taxon>Eukaryota</taxon>
        <taxon>Fungi</taxon>
        <taxon>Fungi incertae sedis</taxon>
        <taxon>Chytridiomycota</taxon>
        <taxon>Chytridiomycota incertae sedis</taxon>
        <taxon>Chytridiomycetes</taxon>
        <taxon>Spizellomycetales</taxon>
        <taxon>Powellomycetaceae</taxon>
        <taxon>Powellomyces</taxon>
    </lineage>
</organism>
<keyword evidence="6" id="KW-0378">Hydrolase</keyword>
<evidence type="ECO:0000256" key="7">
    <source>
        <dbReference type="ARBA" id="ARBA00022806"/>
    </source>
</evidence>
<dbReference type="InterPro" id="IPR011545">
    <property type="entry name" value="DEAD/DEAH_box_helicase_dom"/>
</dbReference>
<dbReference type="InterPro" id="IPR014014">
    <property type="entry name" value="RNA_helicase_DEAD_Q_motif"/>
</dbReference>
<dbReference type="CDD" id="cd01428">
    <property type="entry name" value="ADK"/>
    <property type="match status" value="4"/>
</dbReference>
<feature type="compositionally biased region" description="Basic residues" evidence="14">
    <location>
        <begin position="87"/>
        <end position="104"/>
    </location>
</feature>
<dbReference type="GO" id="GO:0019205">
    <property type="term" value="F:nucleobase-containing compound kinase activity"/>
    <property type="evidence" value="ECO:0007669"/>
    <property type="project" value="InterPro"/>
</dbReference>
<accession>A0A507E2P6</accession>
<feature type="region of interest" description="Disordered" evidence="14">
    <location>
        <begin position="2033"/>
        <end position="2068"/>
    </location>
</feature>
<keyword evidence="8" id="KW-0067">ATP-binding</keyword>
<feature type="coiled-coil region" evidence="13">
    <location>
        <begin position="2705"/>
        <end position="2761"/>
    </location>
</feature>
<dbReference type="GO" id="GO:0003676">
    <property type="term" value="F:nucleic acid binding"/>
    <property type="evidence" value="ECO:0007669"/>
    <property type="project" value="InterPro"/>
</dbReference>
<dbReference type="PROSITE" id="PS00113">
    <property type="entry name" value="ADENYLATE_KINASE"/>
    <property type="match status" value="4"/>
</dbReference>
<feature type="region of interest" description="Disordered" evidence="14">
    <location>
        <begin position="966"/>
        <end position="1217"/>
    </location>
</feature>
<dbReference type="Pfam" id="PF00406">
    <property type="entry name" value="ADK"/>
    <property type="match status" value="4"/>
</dbReference>
<dbReference type="PROSITE" id="PS00039">
    <property type="entry name" value="DEAD_ATP_HELICASE"/>
    <property type="match status" value="1"/>
</dbReference>
<dbReference type="InterPro" id="IPR033690">
    <property type="entry name" value="Adenylat_kinase_CS"/>
</dbReference>
<name>A0A507E2P6_9FUNG</name>
<feature type="compositionally biased region" description="Polar residues" evidence="14">
    <location>
        <begin position="2153"/>
        <end position="2164"/>
    </location>
</feature>
<dbReference type="SUPFAM" id="SSF47391">
    <property type="entry name" value="Dimerization-anchoring domain of cAMP-dependent PK regulatory subunit"/>
    <property type="match status" value="1"/>
</dbReference>
<keyword evidence="9" id="KW-0507">mRNA processing</keyword>
<feature type="compositionally biased region" description="Basic and acidic residues" evidence="14">
    <location>
        <begin position="1117"/>
        <end position="1141"/>
    </location>
</feature>
<keyword evidence="19" id="KW-1185">Reference proteome</keyword>
<dbReference type="PANTHER" id="PTHR23359">
    <property type="entry name" value="NUCLEOTIDE KINASE"/>
    <property type="match status" value="1"/>
</dbReference>
<feature type="compositionally biased region" description="Basic and acidic residues" evidence="14">
    <location>
        <begin position="3213"/>
        <end position="3223"/>
    </location>
</feature>
<protein>
    <recommendedName>
        <fullName evidence="2">RNA helicase</fullName>
        <ecNumber evidence="2">3.6.4.13</ecNumber>
    </recommendedName>
</protein>
<feature type="region of interest" description="Disordered" evidence="14">
    <location>
        <begin position="3123"/>
        <end position="3330"/>
    </location>
</feature>
<feature type="compositionally biased region" description="Acidic residues" evidence="14">
    <location>
        <begin position="3123"/>
        <end position="3133"/>
    </location>
</feature>
<feature type="compositionally biased region" description="Acidic residues" evidence="14">
    <location>
        <begin position="1832"/>
        <end position="1843"/>
    </location>
</feature>
<dbReference type="InterPro" id="IPR056149">
    <property type="entry name" value="PRP5/DDX46/KHDC4_KH"/>
</dbReference>
<feature type="region of interest" description="Disordered" evidence="14">
    <location>
        <begin position="1255"/>
        <end position="1277"/>
    </location>
</feature>
<dbReference type="GO" id="GO:0008380">
    <property type="term" value="P:RNA splicing"/>
    <property type="evidence" value="ECO:0007669"/>
    <property type="project" value="UniProtKB-KW"/>
</dbReference>
<feature type="domain" description="DEAD-box RNA helicase Q" evidence="17">
    <location>
        <begin position="1400"/>
        <end position="1429"/>
    </location>
</feature>
<keyword evidence="13" id="KW-0175">Coiled coil</keyword>
<dbReference type="PROSITE" id="PS51195">
    <property type="entry name" value="Q_MOTIF"/>
    <property type="match status" value="1"/>
</dbReference>
<feature type="compositionally biased region" description="Low complexity" evidence="14">
    <location>
        <begin position="3295"/>
        <end position="3309"/>
    </location>
</feature>
<dbReference type="HAMAP" id="MF_00235">
    <property type="entry name" value="Adenylate_kinase_Adk"/>
    <property type="match status" value="4"/>
</dbReference>
<evidence type="ECO:0000313" key="18">
    <source>
        <dbReference type="EMBL" id="TPX57398.1"/>
    </source>
</evidence>
<dbReference type="FunFam" id="3.40.50.300:FF:000079">
    <property type="entry name" value="probable ATP-dependent RNA helicase DDX17"/>
    <property type="match status" value="1"/>
</dbReference>
<evidence type="ECO:0000256" key="2">
    <source>
        <dbReference type="ARBA" id="ARBA00012552"/>
    </source>
</evidence>
<evidence type="ECO:0000259" key="16">
    <source>
        <dbReference type="PROSITE" id="PS51194"/>
    </source>
</evidence>
<feature type="region of interest" description="Disordered" evidence="14">
    <location>
        <begin position="77"/>
        <end position="106"/>
    </location>
</feature>
<dbReference type="SUPFAM" id="SSF52540">
    <property type="entry name" value="P-loop containing nucleoside triphosphate hydrolases"/>
    <property type="match status" value="5"/>
</dbReference>
<keyword evidence="10" id="KW-0539">Nucleus</keyword>
<evidence type="ECO:0000313" key="19">
    <source>
        <dbReference type="Proteomes" id="UP000318582"/>
    </source>
</evidence>
<keyword evidence="4" id="KW-0547">Nucleotide-binding</keyword>
<evidence type="ECO:0000256" key="8">
    <source>
        <dbReference type="ARBA" id="ARBA00022840"/>
    </source>
</evidence>
<dbReference type="PROSITE" id="PS51192">
    <property type="entry name" value="HELICASE_ATP_BIND_1"/>
    <property type="match status" value="1"/>
</dbReference>
<evidence type="ECO:0000256" key="4">
    <source>
        <dbReference type="ARBA" id="ARBA00022741"/>
    </source>
</evidence>
<dbReference type="PROSITE" id="PS51194">
    <property type="entry name" value="HELICASE_CTER"/>
    <property type="match status" value="1"/>
</dbReference>
<comment type="similarity">
    <text evidence="11">Belongs to the DEAD box helicase family. DDX46/PRP5 subfamily.</text>
</comment>
<evidence type="ECO:0000259" key="17">
    <source>
        <dbReference type="PROSITE" id="PS51195"/>
    </source>
</evidence>
<feature type="region of interest" description="Disordered" evidence="14">
    <location>
        <begin position="1825"/>
        <end position="1844"/>
    </location>
</feature>
<feature type="domain" description="Helicase C-terminal" evidence="16">
    <location>
        <begin position="1621"/>
        <end position="1786"/>
    </location>
</feature>
<dbReference type="STRING" id="109895.A0A507E2P6"/>
<comment type="subcellular location">
    <subcellularLocation>
        <location evidence="1">Nucleus</location>
    </subcellularLocation>
</comment>
<sequence length="3367" mass="373866">MFKNQPSPVDPQSEARTYFERKHIGQILECIVTGLTFSRPDDPLAYIEDCVHRLRAGDLPNGKSKLKWDTFIPPPVLSSSIQQPRPPSHRKKSRGAPAPLRKKPLALPPMQQQGVNMPVLGGEKVLNRRDGKKEDIGRAPSAGKNLDTDKLRPVTGGMSSLAKPLPPIAHGTDTLKTQETVSTAATALQLSTANLGPAWDNIVFVLGGPGCGKGTQCARISKDYNYTHLSAGDLLRDEVATGSDLGKELDAMMKEGKIVPMHVTIRLLSAAMQKAPPTTEGFLIDGFPRQLDQAIRACKFVLYFECSDALLEKRLLKRGETSGRADDNIATIKKRFRTFVETSMPVIEAYATKGKCVQISSEPPVDEVYEMVKKHFDQPPPLNHPNVVFVLGGPGSGKGTQCVRLAKEFNLTHLSSGDLLRAEIENGSPIGKKVEGIMQEGKMVPMALIMGLLRSAMEQHRDTPGFLIDGFPRAMSQAVEFEKKIGKCRAVLFFTCPLETLEARLIERGKNSGRVDDNIETIRKRFRTFMDESLPVIDFFRPTGKVIEISSEASVDEVYQEARKVFVQDKPLDHPNIVFILGGPGSGKGTQCARLSREFQLKHISTGDLLRHEVETRTEVGRLAQKIMIQGGMVPMDLIMGLLVQEIKQNFSAKGFLIDGFPRSLDQTLAFEKTVGKPRSVMYFNCPLSVLEERLLERGKTSGRADDTLDTIKHRFVTYERESLPVVEYYRKSGRLVQISSVPPVDEVYAEAKTHFEESIKGKHATGSLPFDGRNLVFVLGGPGSGKGTQCAKLVEQLGWAHLSTGDLLREEVARESELGKRLEADMKEGKMVSMDVTMQLLLTAMQARTDAPGFLIDGFPRTMEQAEMFEKKIGHCTFVLFFSADHDVLTKRLIRRGETSGRADDNEESIKKRLKTFDGMSMPVIEFFKQDGRVKEVVSEGSVEQITTRTLACFENMGLVEHKRKYADDDSNRKNKESRDHKDRSKRHRSERESSRRDRSKERSSSGRHSKDERDRTKDREKDKDRRILKDSITRDSHRLEPDTPDQTVRTDEKEPTLRTADAMEVDEVEPRHPSNGQMHSTGRAEIIKPEPAVKKEDVPSAPKPAEKITLTAAENEDKIRQRRERLEQWRRERLAKDAAQKAGSVDGGSTPQAVGSPKAATEEKEKSEPGTPKPAEVRTPPAPVSQAPTFTATKPIAKTTKMSFGKPKTGMSIKPTTITAKPAFVRPKTAFSLDDDDDEGVKLSKLPTRKLKTMDSNDMDVDEAPQTGTAEDVTEDTLDAYMADVSTEVQRLNEEDMAVQVEQTAAIDANEPENEVEDEGEKSDTAEDLIAAAAKKLAAKRKDLAPVDHSTQNYEHFRKDFFIEPPEIADMTTAEVDAKRIELDGIKIRGTKCPKPIEKWTQFGLPSGVGEVIRKVLKYERPSSIQAQAIPAIMSGRDVIGIAKTGSGKTIAFLLPMFRHIKDQRPIEPQEGPVALIMTPTRELAVQIHKECKHFARALNLRSVCCYGGSPIKDQIAELKRGAEIIICTPGRMIDLLCANSGRVTNLKRVTYLVLDEADRMFDMGFEPQVMRIVNNVRPARQTILFSATFPRKMEALARKILRKPLEITVGGRSVVASDVTQIVEVVDDDTAKFLRLLEILGRTFNEDENAKILIFTDRQEAADNLLTQLLRKGYPCQSLHGGKDQSDRDSTIGDFKTGNTNVLIATSVAARGLDVKQLKVVINYECPNHMEDYVHRVGRTGRAGNKGTAYTFITPDQDRFAVDIIKALTMSEVPIPEDLQKLGDSFVEKVKLGAAQFSSSGFGGKGLEKLEKERDIVKRIQKKAHGGQYEEEEDEEDEDVKFEAKAVPAGSAPPKETAPSAAAGAGAGASAAVRAAQEAAAKVNAAVGATGAARARDIIAEINAKFKDTGATGPSNQEDKKQASEAAYAYEIEINDYPQKARWRVTNKEQISQITELSGAAITTRGTFFPPGKQPGPAERKLYLFIEGDTQLVIDKAKVEIKRIITEATISNPSMEQPNVLRDVPANDLQDRNELENPPTLVSSHGNSEPSQRQVSSNGTARKSFFGSGGSAGGFSHGRLNSPLSFNFGKAPRNGSVIAPETQTHRETIDTESQPIPQPILEAERSKDGGPTPYQNPKREERSGPLTNRLAPQTSTPSSPVRPQVSGRLMDVASPKKDSSLQPSLDGACSPDKASVPDGSATRMAWGSHSNSTVKRRTVPITARESAVTPNVSNAQSSSTASQQPRVLATAARPNLQSSSGRNLKLLPLPQPTTPAVAAEQTMTQRGLFDQRTLDVSFIGNAEVENQLAATMMDLAGHIQQQNSSRQRKLEELTEELTNARACIEKQSEVIAHLRESSQVVIQALVGQREKVDFNQERIDSMQEACKLYQMTVKNLGALVQKAEESRKMLEGELDTVAAEKEDLSSRKDRLEADLCEMQKRVTAAEQAAQKELQALTAQHQALGKELAEAVAQKEQLRSEKDQNLRDYKNDFERSQTKWNEERDGLLLQKERVATELENLKEIMSAQRDQHSIDLANKSIEIMSLEARMKTMNVEAENTISIKEKLEEEIEKFRKDLGSMEEKIAKANESEAVVVARLEQTKLLLESKQTEYQQAQLHLKTDLEEAERKLRDAQTEVARIQRQSADEQAHLRSEIATLKEFGSDMDSRQVWSYSAFETLFGSCLPVYAHRHAENITALEQIRQSQSREIDRMTESNDRLQKTIIDLHDQRKKIEDDYNQALEESQKTAEAERVKAQQKWQQGESARESLETVLCEVKNDLSKAQEEKIRMKETHAREMKIAAEEHEAKHNLTREALERAQNELQEAIVKHAAAEAVTQELHAMKPKQADLVKRIKELEKEATSGDVQLTAARRETTEARCELNALQAKLVSADRLLNEERERYSKEESLFREKQSTLEEELSALKDALKSFNESLSEARTKSANEVSQLKKQFESTERRREAEKSNLVAKIATLRNEKESSSSVTKMLQDERNALQSQVISKIEQNEALLHEVATLRSAVSDLEKKLMLKPPTLEANAERQSVQTSQRFEDSVSHIFSQIETMAEPAEGEYGDATDMLQELLMDAGKADDNTAAIGISDVNPVPTKKSIATKRKVLTIEDTDDDDNDEAPDSDKRRKKESSAAAPLKTPERASRARRSKTLQFAETMDPVVATPGTAHSKERAQKAARGLFRIDENTEISPPKKATSKSPRTDPRLKIVDQGDDGSARRPTKSPRTRKDDDVAAAKRSSVATKVPRIRPHSTTTEAPRDDSIRKQVKPYTSKKKVTGEGSPTQSETSVTTTTTIHTQRTRRIVSTKCNEKPAARPGPVRITRANTATRRQLLANTPPEKVVVASVDDLFGWPSD</sequence>
<feature type="short sequence motif" description="Q motif" evidence="12">
    <location>
        <begin position="1400"/>
        <end position="1429"/>
    </location>
</feature>
<dbReference type="Pfam" id="PF00270">
    <property type="entry name" value="DEAD"/>
    <property type="match status" value="1"/>
</dbReference>
<dbReference type="InterPro" id="IPR001650">
    <property type="entry name" value="Helicase_C-like"/>
</dbReference>
<evidence type="ECO:0000256" key="6">
    <source>
        <dbReference type="ARBA" id="ARBA00022801"/>
    </source>
</evidence>
<dbReference type="GO" id="GO:0005634">
    <property type="term" value="C:nucleus"/>
    <property type="evidence" value="ECO:0007669"/>
    <property type="project" value="UniProtKB-SubCell"/>
</dbReference>
<feature type="compositionally biased region" description="Basic residues" evidence="14">
    <location>
        <begin position="3277"/>
        <end position="3287"/>
    </location>
</feature>
<keyword evidence="3" id="KW-0808">Transferase</keyword>
<feature type="region of interest" description="Disordered" evidence="14">
    <location>
        <begin position="130"/>
        <end position="152"/>
    </location>
</feature>
<dbReference type="GO" id="GO:0005524">
    <property type="term" value="F:ATP binding"/>
    <property type="evidence" value="ECO:0007669"/>
    <property type="project" value="UniProtKB-KW"/>
</dbReference>
<dbReference type="EMBL" id="QEAQ01000053">
    <property type="protein sequence ID" value="TPX57398.1"/>
    <property type="molecule type" value="Genomic_DNA"/>
</dbReference>
<dbReference type="CDD" id="cd22978">
    <property type="entry name" value="DD_AK5"/>
    <property type="match status" value="1"/>
</dbReference>
<dbReference type="EC" id="3.6.4.13" evidence="2"/>
<feature type="region of interest" description="Disordered" evidence="14">
    <location>
        <begin position="2107"/>
        <end position="2250"/>
    </location>
</feature>
<feature type="domain" description="Helicase ATP-binding" evidence="15">
    <location>
        <begin position="1432"/>
        <end position="1610"/>
    </location>
</feature>
<evidence type="ECO:0000256" key="14">
    <source>
        <dbReference type="SAM" id="MobiDB-lite"/>
    </source>
</evidence>
<dbReference type="SMART" id="SM00487">
    <property type="entry name" value="DEXDc"/>
    <property type="match status" value="1"/>
</dbReference>
<dbReference type="InterPro" id="IPR014001">
    <property type="entry name" value="Helicase_ATP-bd"/>
</dbReference>
<feature type="coiled-coil region" evidence="13">
    <location>
        <begin position="2805"/>
        <end position="2969"/>
    </location>
</feature>
<keyword evidence="7" id="KW-0347">Helicase</keyword>
<feature type="coiled-coil region" evidence="13">
    <location>
        <begin position="2396"/>
        <end position="2653"/>
    </location>
</feature>
<evidence type="ECO:0000256" key="12">
    <source>
        <dbReference type="PROSITE-ProRule" id="PRU00552"/>
    </source>
</evidence>
<feature type="compositionally biased region" description="Basic and acidic residues" evidence="14">
    <location>
        <begin position="1087"/>
        <end position="1100"/>
    </location>
</feature>
<keyword evidence="9" id="KW-0508">mRNA splicing</keyword>
<dbReference type="GO" id="GO:0016787">
    <property type="term" value="F:hydrolase activity"/>
    <property type="evidence" value="ECO:0007669"/>
    <property type="project" value="UniProtKB-KW"/>
</dbReference>
<comment type="caution">
    <text evidence="18">The sequence shown here is derived from an EMBL/GenBank/DDBJ whole genome shotgun (WGS) entry which is preliminary data.</text>
</comment>
<dbReference type="Pfam" id="PF00271">
    <property type="entry name" value="Helicase_C"/>
    <property type="match status" value="1"/>
</dbReference>
<dbReference type="CDD" id="cd17953">
    <property type="entry name" value="DEADc_DDX46"/>
    <property type="match status" value="1"/>
</dbReference>
<evidence type="ECO:0000256" key="3">
    <source>
        <dbReference type="ARBA" id="ARBA00022679"/>
    </source>
</evidence>
<dbReference type="Proteomes" id="UP000318582">
    <property type="component" value="Unassembled WGS sequence"/>
</dbReference>
<feature type="compositionally biased region" description="Basic and acidic residues" evidence="14">
    <location>
        <begin position="991"/>
        <end position="1043"/>
    </location>
</feature>
<proteinExistence type="inferred from homology"/>
<dbReference type="InterPro" id="IPR000850">
    <property type="entry name" value="Adenylat/UMP-CMP_kin"/>
</dbReference>
<evidence type="ECO:0000256" key="10">
    <source>
        <dbReference type="ARBA" id="ARBA00023242"/>
    </source>
</evidence>
<evidence type="ECO:0000256" key="13">
    <source>
        <dbReference type="SAM" id="Coils"/>
    </source>
</evidence>
<dbReference type="Gene3D" id="3.40.50.300">
    <property type="entry name" value="P-loop containing nucleotide triphosphate hydrolases"/>
    <property type="match status" value="6"/>
</dbReference>
<dbReference type="InterPro" id="IPR027417">
    <property type="entry name" value="P-loop_NTPase"/>
</dbReference>
<evidence type="ECO:0000259" key="15">
    <source>
        <dbReference type="PROSITE" id="PS51192"/>
    </source>
</evidence>